<accession>A0ABX6NEJ6</accession>
<reference evidence="3 4" key="1">
    <citation type="submission" date="2019-04" db="EMBL/GenBank/DDBJ databases">
        <title>Isolation and culture of sulfate reducing bacteria from the cold seep of the South China Sea.</title>
        <authorList>
            <person name="Sun C."/>
            <person name="Liu R."/>
        </authorList>
    </citation>
    <scope>NUCLEOTIDE SEQUENCE [LARGE SCALE GENOMIC DNA]</scope>
    <source>
        <strain evidence="3 4">CS1</strain>
    </source>
</reference>
<protein>
    <recommendedName>
        <fullName evidence="2">SPOR domain-containing protein</fullName>
    </recommendedName>
</protein>
<dbReference type="SUPFAM" id="SSF110997">
    <property type="entry name" value="Sporulation related repeat"/>
    <property type="match status" value="2"/>
</dbReference>
<dbReference type="InterPro" id="IPR036680">
    <property type="entry name" value="SPOR-like_sf"/>
</dbReference>
<dbReference type="EMBL" id="CP039543">
    <property type="protein sequence ID" value="QJT09029.1"/>
    <property type="molecule type" value="Genomic_DNA"/>
</dbReference>
<feature type="domain" description="SPOR" evidence="2">
    <location>
        <begin position="71"/>
        <end position="151"/>
    </location>
</feature>
<organism evidence="3 4">
    <name type="scientific">Oceanidesulfovibrio marinus</name>
    <dbReference type="NCBI Taxonomy" id="370038"/>
    <lineage>
        <taxon>Bacteria</taxon>
        <taxon>Pseudomonadati</taxon>
        <taxon>Thermodesulfobacteriota</taxon>
        <taxon>Desulfovibrionia</taxon>
        <taxon>Desulfovibrionales</taxon>
        <taxon>Desulfovibrionaceae</taxon>
        <taxon>Oceanidesulfovibrio</taxon>
    </lineage>
</organism>
<evidence type="ECO:0000259" key="2">
    <source>
        <dbReference type="PROSITE" id="PS51724"/>
    </source>
</evidence>
<name>A0ABX6NEJ6_9BACT</name>
<dbReference type="Proteomes" id="UP000503251">
    <property type="component" value="Chromosome"/>
</dbReference>
<feature type="compositionally biased region" description="Polar residues" evidence="1">
    <location>
        <begin position="256"/>
        <end position="265"/>
    </location>
</feature>
<feature type="region of interest" description="Disordered" evidence="1">
    <location>
        <begin position="247"/>
        <end position="360"/>
    </location>
</feature>
<dbReference type="PROSITE" id="PS51724">
    <property type="entry name" value="SPOR"/>
    <property type="match status" value="2"/>
</dbReference>
<evidence type="ECO:0000313" key="3">
    <source>
        <dbReference type="EMBL" id="QJT09029.1"/>
    </source>
</evidence>
<dbReference type="Pfam" id="PF05036">
    <property type="entry name" value="SPOR"/>
    <property type="match status" value="2"/>
</dbReference>
<sequence length="360" mass="37392">MIINGREPMNTQTRTLPPALPGILFLAILVAAFSLFATPCKATAQQTAQDDTPLLDWSTGTVPLTPEGAPAATARRFAVQVALVRDAGTARDMAADLASRGHDPYILTKADDSGALWHAVRLGVYDSLVEALRAARNFYKQESVAPVVTELGSLYGLSLQDARFFVQVGAFESRGNAVRYAQKLIADGRDAGVVRLDHDGGEDWNVVHIGVFKTFDAAAEAADSFKSKNGGDCFVVVISDKLLEKRTVPVPGPEPAQTNATTGKNATDEKNATAPGKAESHSNATAPANATSSDNAARIAPASSDNAARTTPSGSANATPKPDVARIPAASGVEKAVTTGNATAPGNATAEAAGPPRIHQ</sequence>
<evidence type="ECO:0000313" key="4">
    <source>
        <dbReference type="Proteomes" id="UP000503251"/>
    </source>
</evidence>
<dbReference type="InterPro" id="IPR007730">
    <property type="entry name" value="SPOR-like_dom"/>
</dbReference>
<gene>
    <name evidence="3" type="ORF">E8L03_08835</name>
</gene>
<feature type="compositionally biased region" description="Low complexity" evidence="1">
    <location>
        <begin position="338"/>
        <end position="360"/>
    </location>
</feature>
<feature type="compositionally biased region" description="Polar residues" evidence="1">
    <location>
        <begin position="303"/>
        <end position="318"/>
    </location>
</feature>
<keyword evidence="4" id="KW-1185">Reference proteome</keyword>
<feature type="compositionally biased region" description="Low complexity" evidence="1">
    <location>
        <begin position="282"/>
        <end position="297"/>
    </location>
</feature>
<proteinExistence type="predicted"/>
<feature type="domain" description="SPOR" evidence="2">
    <location>
        <begin position="158"/>
        <end position="238"/>
    </location>
</feature>
<dbReference type="Gene3D" id="3.30.70.1070">
    <property type="entry name" value="Sporulation related repeat"/>
    <property type="match status" value="2"/>
</dbReference>
<evidence type="ECO:0000256" key="1">
    <source>
        <dbReference type="SAM" id="MobiDB-lite"/>
    </source>
</evidence>